<evidence type="ECO:0008006" key="4">
    <source>
        <dbReference type="Google" id="ProtNLM"/>
    </source>
</evidence>
<feature type="compositionally biased region" description="Basic and acidic residues" evidence="1">
    <location>
        <begin position="238"/>
        <end position="248"/>
    </location>
</feature>
<reference evidence="2" key="1">
    <citation type="submission" date="2023-03" db="EMBL/GenBank/DDBJ databases">
        <title>Massive genome expansion in bonnet fungi (Mycena s.s.) driven by repeated elements and novel gene families across ecological guilds.</title>
        <authorList>
            <consortium name="Lawrence Berkeley National Laboratory"/>
            <person name="Harder C.B."/>
            <person name="Miyauchi S."/>
            <person name="Viragh M."/>
            <person name="Kuo A."/>
            <person name="Thoen E."/>
            <person name="Andreopoulos B."/>
            <person name="Lu D."/>
            <person name="Skrede I."/>
            <person name="Drula E."/>
            <person name="Henrissat B."/>
            <person name="Morin E."/>
            <person name="Kohler A."/>
            <person name="Barry K."/>
            <person name="LaButti K."/>
            <person name="Morin E."/>
            <person name="Salamov A."/>
            <person name="Lipzen A."/>
            <person name="Mereny Z."/>
            <person name="Hegedus B."/>
            <person name="Baldrian P."/>
            <person name="Stursova M."/>
            <person name="Weitz H."/>
            <person name="Taylor A."/>
            <person name="Grigoriev I.V."/>
            <person name="Nagy L.G."/>
            <person name="Martin F."/>
            <person name="Kauserud H."/>
        </authorList>
    </citation>
    <scope>NUCLEOTIDE SEQUENCE</scope>
    <source>
        <strain evidence="2">CBHHK182m</strain>
    </source>
</reference>
<feature type="region of interest" description="Disordered" evidence="1">
    <location>
        <begin position="185"/>
        <end position="341"/>
    </location>
</feature>
<feature type="compositionally biased region" description="Polar residues" evidence="1">
    <location>
        <begin position="290"/>
        <end position="306"/>
    </location>
</feature>
<dbReference type="EMBL" id="JARKIB010000020">
    <property type="protein sequence ID" value="KAJ7768327.1"/>
    <property type="molecule type" value="Genomic_DNA"/>
</dbReference>
<protein>
    <recommendedName>
        <fullName evidence="4">C2H2-type domain-containing protein</fullName>
    </recommendedName>
</protein>
<keyword evidence="3" id="KW-1185">Reference proteome</keyword>
<evidence type="ECO:0000256" key="1">
    <source>
        <dbReference type="SAM" id="MobiDB-lite"/>
    </source>
</evidence>
<dbReference type="Gene3D" id="3.30.160.60">
    <property type="entry name" value="Classic Zinc Finger"/>
    <property type="match status" value="1"/>
</dbReference>
<name>A0AAD7NNC7_9AGAR</name>
<evidence type="ECO:0000313" key="2">
    <source>
        <dbReference type="EMBL" id="KAJ7768327.1"/>
    </source>
</evidence>
<feature type="region of interest" description="Disordered" evidence="1">
    <location>
        <begin position="88"/>
        <end position="143"/>
    </location>
</feature>
<sequence>MNSNSGYCNPRDTVTCLWDTPYVPDCYPGITPCLIKDGPPVGQATRRWAAAFDEFSVHGEAPEPVPTMQDQYLAAYPDLSLWSQNQALSPVHEDSPTARHTSSATRARAPAKTRAKAAVPRTANSKKPQTEAPASRSHRSMLKSETDFKLDSLYRVPFEQQSTIASTSHFALTSDISSPSLASYGIASSSKRKREVESAESDEDVVRAPKRSKGVKAESPSPSLLSFNGVRGLRPRAGKPDYAEDRDGGSQSAGSSYSPGPGSDRATSVFSDSDAGVAEAKTRRKAPFSARQNPTSSRKASKSQSQHRCDCCSPRKRFVRKADMRRHQNPDTPVPCPNCHRMLSRDDALKRHLRSETACPNK</sequence>
<dbReference type="Proteomes" id="UP001215598">
    <property type="component" value="Unassembled WGS sequence"/>
</dbReference>
<gene>
    <name evidence="2" type="ORF">B0H16DRAFT_313910</name>
</gene>
<feature type="compositionally biased region" description="Low complexity" evidence="1">
    <location>
        <begin position="249"/>
        <end position="263"/>
    </location>
</feature>
<proteinExistence type="predicted"/>
<organism evidence="2 3">
    <name type="scientific">Mycena metata</name>
    <dbReference type="NCBI Taxonomy" id="1033252"/>
    <lineage>
        <taxon>Eukaryota</taxon>
        <taxon>Fungi</taxon>
        <taxon>Dikarya</taxon>
        <taxon>Basidiomycota</taxon>
        <taxon>Agaricomycotina</taxon>
        <taxon>Agaricomycetes</taxon>
        <taxon>Agaricomycetidae</taxon>
        <taxon>Agaricales</taxon>
        <taxon>Marasmiineae</taxon>
        <taxon>Mycenaceae</taxon>
        <taxon>Mycena</taxon>
    </lineage>
</organism>
<accession>A0AAD7NNC7</accession>
<dbReference type="AlphaFoldDB" id="A0AAD7NNC7"/>
<comment type="caution">
    <text evidence="2">The sequence shown here is derived from an EMBL/GenBank/DDBJ whole genome shotgun (WGS) entry which is preliminary data.</text>
</comment>
<feature type="compositionally biased region" description="Low complexity" evidence="1">
    <location>
        <begin position="98"/>
        <end position="108"/>
    </location>
</feature>
<feature type="compositionally biased region" description="Basic and acidic residues" evidence="1">
    <location>
        <begin position="320"/>
        <end position="329"/>
    </location>
</feature>
<evidence type="ECO:0000313" key="3">
    <source>
        <dbReference type="Proteomes" id="UP001215598"/>
    </source>
</evidence>